<dbReference type="PROSITE" id="PS00588">
    <property type="entry name" value="FLAGELLA_BB_ROD"/>
    <property type="match status" value="1"/>
</dbReference>
<comment type="similarity">
    <text evidence="2">Belongs to the flagella basal body rod proteins family.</text>
</comment>
<comment type="caution">
    <text evidence="6">The sequence shown here is derived from an EMBL/GenBank/DDBJ whole genome shotgun (WGS) entry which is preliminary data.</text>
</comment>
<name>A0ABQ6LK43_9RHOB</name>
<feature type="domain" description="Flagellar basal body rod protein N-terminal" evidence="4">
    <location>
        <begin position="9"/>
        <end position="38"/>
    </location>
</feature>
<comment type="subcellular location">
    <subcellularLocation>
        <location evidence="1">Bacterial flagellum basal body</location>
    </subcellularLocation>
</comment>
<dbReference type="EMBL" id="BSYI01000022">
    <property type="protein sequence ID" value="GMG83627.1"/>
    <property type="molecule type" value="Genomic_DNA"/>
</dbReference>
<gene>
    <name evidence="6" type="primary">flgC</name>
    <name evidence="6" type="ORF">LNKW23_28400</name>
</gene>
<reference evidence="6 7" key="1">
    <citation type="submission" date="2023-04" db="EMBL/GenBank/DDBJ databases">
        <title>Marinoamorphus aggregata gen. nov., sp. Nov., isolate from tissue of brittle star Ophioplocus japonicus.</title>
        <authorList>
            <person name="Kawano K."/>
            <person name="Sawayama S."/>
            <person name="Nakagawa S."/>
        </authorList>
    </citation>
    <scope>NUCLEOTIDE SEQUENCE [LARGE SCALE GENOMIC DNA]</scope>
    <source>
        <strain evidence="6 7">NKW23</strain>
    </source>
</reference>
<sequence>MHDLVRAMSAAASGMGAQSTRLRLIGENLANVDTPGFQRKRVSFESALDTATGAETVRAGRINLSPAPARESYEPGHPLADARGIVTYSNVDPLIEIADAREAQRSYQANLTLFDQARRMYGGMLELLRR</sequence>
<protein>
    <submittedName>
        <fullName evidence="6">Flagellar basal body rod protein FlgC</fullName>
    </submittedName>
</protein>
<dbReference type="InterPro" id="IPR001444">
    <property type="entry name" value="Flag_bb_rod_N"/>
</dbReference>
<organism evidence="6 7">
    <name type="scientific">Paralimibaculum aggregatum</name>
    <dbReference type="NCBI Taxonomy" id="3036245"/>
    <lineage>
        <taxon>Bacteria</taxon>
        <taxon>Pseudomonadati</taxon>
        <taxon>Pseudomonadota</taxon>
        <taxon>Alphaproteobacteria</taxon>
        <taxon>Rhodobacterales</taxon>
        <taxon>Paracoccaceae</taxon>
        <taxon>Paralimibaculum</taxon>
    </lineage>
</organism>
<feature type="domain" description="Flagellar basal-body/hook protein C-terminal" evidence="5">
    <location>
        <begin position="84"/>
        <end position="122"/>
    </location>
</feature>
<keyword evidence="3" id="KW-0975">Bacterial flagellum</keyword>
<keyword evidence="6" id="KW-0966">Cell projection</keyword>
<keyword evidence="6" id="KW-0969">Cilium</keyword>
<dbReference type="PANTHER" id="PTHR30435:SF19">
    <property type="entry name" value="FLAGELLAR BASAL-BODY ROD PROTEIN FLGG"/>
    <property type="match status" value="1"/>
</dbReference>
<evidence type="ECO:0000259" key="5">
    <source>
        <dbReference type="Pfam" id="PF06429"/>
    </source>
</evidence>
<evidence type="ECO:0000313" key="7">
    <source>
        <dbReference type="Proteomes" id="UP001239909"/>
    </source>
</evidence>
<dbReference type="RefSeq" id="WP_285672421.1">
    <property type="nucleotide sequence ID" value="NZ_BSYI01000022.1"/>
</dbReference>
<dbReference type="Proteomes" id="UP001239909">
    <property type="component" value="Unassembled WGS sequence"/>
</dbReference>
<dbReference type="PANTHER" id="PTHR30435">
    <property type="entry name" value="FLAGELLAR PROTEIN"/>
    <property type="match status" value="1"/>
</dbReference>
<keyword evidence="7" id="KW-1185">Reference proteome</keyword>
<dbReference type="Pfam" id="PF00460">
    <property type="entry name" value="Flg_bb_rod"/>
    <property type="match status" value="1"/>
</dbReference>
<evidence type="ECO:0000259" key="4">
    <source>
        <dbReference type="Pfam" id="PF00460"/>
    </source>
</evidence>
<evidence type="ECO:0000313" key="6">
    <source>
        <dbReference type="EMBL" id="GMG83627.1"/>
    </source>
</evidence>
<proteinExistence type="inferred from homology"/>
<evidence type="ECO:0000256" key="3">
    <source>
        <dbReference type="ARBA" id="ARBA00023143"/>
    </source>
</evidence>
<evidence type="ECO:0000256" key="1">
    <source>
        <dbReference type="ARBA" id="ARBA00004117"/>
    </source>
</evidence>
<accession>A0ABQ6LK43</accession>
<keyword evidence="6" id="KW-0282">Flagellum</keyword>
<evidence type="ECO:0000256" key="2">
    <source>
        <dbReference type="ARBA" id="ARBA00009677"/>
    </source>
</evidence>
<dbReference type="InterPro" id="IPR019776">
    <property type="entry name" value="Flagellar_basal_body_rod_CS"/>
</dbReference>
<dbReference type="InterPro" id="IPR010930">
    <property type="entry name" value="Flg_bb/hook_C_dom"/>
</dbReference>
<dbReference type="Pfam" id="PF06429">
    <property type="entry name" value="Flg_bbr_C"/>
    <property type="match status" value="1"/>
</dbReference>